<evidence type="ECO:0000256" key="1">
    <source>
        <dbReference type="SAM" id="MobiDB-lite"/>
    </source>
</evidence>
<feature type="region of interest" description="Disordered" evidence="1">
    <location>
        <begin position="1"/>
        <end position="61"/>
    </location>
</feature>
<evidence type="ECO:0000313" key="2">
    <source>
        <dbReference type="EMBL" id="CTR10640.1"/>
    </source>
</evidence>
<evidence type="ECO:0000313" key="3">
    <source>
        <dbReference type="Proteomes" id="UP000199069"/>
    </source>
</evidence>
<dbReference type="STRING" id="5286.A0A0K3CQ83"/>
<dbReference type="EMBL" id="CWKI01000014">
    <property type="protein sequence ID" value="CTR10640.1"/>
    <property type="molecule type" value="Genomic_DNA"/>
</dbReference>
<dbReference type="Proteomes" id="UP000199069">
    <property type="component" value="Unassembled WGS sequence"/>
</dbReference>
<sequence>MPSASPDCTRTSTSRERTASPASRPNTALGRVRDKLKRTLTGDEGLAPEQKERKKREELERDEWCRREKHYRELDQTKGDYEEFLEGDQVVREYGDGSCVVRDLSPEEKEEFDKKRSPGLLKLALSRSRSRSPR</sequence>
<organism evidence="2 3">
    <name type="scientific">Rhodotorula toruloides</name>
    <name type="common">Yeast</name>
    <name type="synonym">Rhodosporidium toruloides</name>
    <dbReference type="NCBI Taxonomy" id="5286"/>
    <lineage>
        <taxon>Eukaryota</taxon>
        <taxon>Fungi</taxon>
        <taxon>Dikarya</taxon>
        <taxon>Basidiomycota</taxon>
        <taxon>Pucciniomycotina</taxon>
        <taxon>Microbotryomycetes</taxon>
        <taxon>Sporidiobolales</taxon>
        <taxon>Sporidiobolaceae</taxon>
        <taxon>Rhodotorula</taxon>
    </lineage>
</organism>
<reference evidence="2 3" key="1">
    <citation type="submission" date="2015-07" db="EMBL/GenBank/DDBJ databases">
        <authorList>
            <person name="Cajimat M.N.B."/>
            <person name="Milazzo M.L."/>
            <person name="Fulhorst C.F."/>
        </authorList>
    </citation>
    <scope>NUCLEOTIDE SEQUENCE [LARGE SCALE GENOMIC DNA]</scope>
    <source>
        <strain evidence="2">Single colony</strain>
    </source>
</reference>
<feature type="region of interest" description="Disordered" evidence="1">
    <location>
        <begin position="106"/>
        <end position="134"/>
    </location>
</feature>
<feature type="compositionally biased region" description="Basic and acidic residues" evidence="1">
    <location>
        <begin position="49"/>
        <end position="61"/>
    </location>
</feature>
<name>A0A0K3CQ83_RHOTO</name>
<protein>
    <submittedName>
        <fullName evidence="2">Uncharacterized protein</fullName>
    </submittedName>
</protein>
<keyword evidence="3" id="KW-1185">Reference proteome</keyword>
<feature type="compositionally biased region" description="Basic and acidic residues" evidence="1">
    <location>
        <begin position="106"/>
        <end position="116"/>
    </location>
</feature>
<proteinExistence type="predicted"/>
<dbReference type="AlphaFoldDB" id="A0A0K3CQ83"/>
<accession>A0A0K3CQ83</accession>
<gene>
    <name evidence="2" type="primary">FGENESH: predicted gene_14.51</name>
    <name evidence="2" type="ORF">BN2166_0065010</name>
</gene>